<dbReference type="Gene3D" id="2.160.20.10">
    <property type="entry name" value="Single-stranded right-handed beta-helix, Pectin lyase-like"/>
    <property type="match status" value="1"/>
</dbReference>
<dbReference type="PANTHER" id="PTHR22990">
    <property type="entry name" value="F-BOX ONLY PROTEIN"/>
    <property type="match status" value="1"/>
</dbReference>
<dbReference type="InterPro" id="IPR011050">
    <property type="entry name" value="Pectin_lyase_fold/virulence"/>
</dbReference>
<evidence type="ECO:0000256" key="2">
    <source>
        <dbReference type="SAM" id="MobiDB-lite"/>
    </source>
</evidence>
<feature type="signal peptide" evidence="3">
    <location>
        <begin position="1"/>
        <end position="20"/>
    </location>
</feature>
<dbReference type="InterPro" id="IPR039448">
    <property type="entry name" value="Beta_helix"/>
</dbReference>
<keyword evidence="5" id="KW-0456">Lyase</keyword>
<dbReference type="EMBL" id="PGFF01000001">
    <property type="protein sequence ID" value="PJJ73228.1"/>
    <property type="molecule type" value="Genomic_DNA"/>
</dbReference>
<accession>A0A2M9CMX7</accession>
<dbReference type="SUPFAM" id="SSF51126">
    <property type="entry name" value="Pectin lyase-like"/>
    <property type="match status" value="1"/>
</dbReference>
<feature type="region of interest" description="Disordered" evidence="2">
    <location>
        <begin position="380"/>
        <end position="435"/>
    </location>
</feature>
<organism evidence="5 6">
    <name type="scientific">Diaminobutyricimonas aerilata</name>
    <dbReference type="NCBI Taxonomy" id="1162967"/>
    <lineage>
        <taxon>Bacteria</taxon>
        <taxon>Bacillati</taxon>
        <taxon>Actinomycetota</taxon>
        <taxon>Actinomycetes</taxon>
        <taxon>Micrococcales</taxon>
        <taxon>Microbacteriaceae</taxon>
        <taxon>Diaminobutyricimonas</taxon>
    </lineage>
</organism>
<dbReference type="AlphaFoldDB" id="A0A2M9CMX7"/>
<dbReference type="OrthoDB" id="339817at2"/>
<dbReference type="Pfam" id="PF13229">
    <property type="entry name" value="Beta_helix"/>
    <property type="match status" value="1"/>
</dbReference>
<evidence type="ECO:0000256" key="1">
    <source>
        <dbReference type="ARBA" id="ARBA00022737"/>
    </source>
</evidence>
<feature type="chain" id="PRO_5014598557" evidence="3">
    <location>
        <begin position="21"/>
        <end position="435"/>
    </location>
</feature>
<proteinExistence type="predicted"/>
<dbReference type="InterPro" id="IPR051550">
    <property type="entry name" value="SCF-Subunits/Alg-Epimerases"/>
</dbReference>
<dbReference type="PANTHER" id="PTHR22990:SF15">
    <property type="entry name" value="F-BOX ONLY PROTEIN 10"/>
    <property type="match status" value="1"/>
</dbReference>
<reference evidence="5 6" key="1">
    <citation type="submission" date="2017-11" db="EMBL/GenBank/DDBJ databases">
        <title>Genomic Encyclopedia of Archaeal and Bacterial Type Strains, Phase II (KMG-II): From Individual Species to Whole Genera.</title>
        <authorList>
            <person name="Goeker M."/>
        </authorList>
    </citation>
    <scope>NUCLEOTIDE SEQUENCE [LARGE SCALE GENOMIC DNA]</scope>
    <source>
        <strain evidence="5 6">DSM 27393</strain>
    </source>
</reference>
<keyword evidence="6" id="KW-1185">Reference proteome</keyword>
<gene>
    <name evidence="5" type="ORF">CLV46_2814</name>
</gene>
<dbReference type="InterPro" id="IPR012334">
    <property type="entry name" value="Pectin_lyas_fold"/>
</dbReference>
<sequence length="435" mass="44659">MRSVLLLAASALLLTLGACSTTGGPSEPEGDAPAVVTVPTDAPTITEAVDRVAEGGLVLVEPGTYTETVVIDTEGVTLRGLDRNEVVIDGEGLRPEGVVVIADGVRVENLTVKEHTFNGVLVTGMHDGGEAQAHGLDGYETLDPEKFPPIERFSISHVTSYNNGLYGIYAFDSRHGSITDSYASGSADSGFYVGQCEECDIVVRGNTAENNAVGFENANASDSVYIVGNRWSGNRIGMTLLSNYQEAFLPQRANTVVGNLIADNVSSQSPAQADGGFGVGLGIAGGQSNVLERNTIAGNPHAGVLVSGAEDIAAQGNRFSGTVFADNGVDLANTSLSRAAASGNCLAAGDPATTAPASFARDDCDAAEQAAVATDALTRPEAPPGMSFLKVPAPPAQPQLPGDLRSTPDPLPDTVGAPDDLASVLAPARDWRPGA</sequence>
<dbReference type="InterPro" id="IPR006626">
    <property type="entry name" value="PbH1"/>
</dbReference>
<dbReference type="Proteomes" id="UP000228758">
    <property type="component" value="Unassembled WGS sequence"/>
</dbReference>
<feature type="domain" description="Right handed beta helix" evidence="4">
    <location>
        <begin position="153"/>
        <end position="319"/>
    </location>
</feature>
<evidence type="ECO:0000256" key="3">
    <source>
        <dbReference type="SAM" id="SignalP"/>
    </source>
</evidence>
<comment type="caution">
    <text evidence="5">The sequence shown here is derived from an EMBL/GenBank/DDBJ whole genome shotgun (WGS) entry which is preliminary data.</text>
</comment>
<name>A0A2M9CMX7_9MICO</name>
<dbReference type="SMART" id="SM00710">
    <property type="entry name" value="PbH1"/>
    <property type="match status" value="6"/>
</dbReference>
<protein>
    <submittedName>
        <fullName evidence="5">Parallel beta helix pectate lyase-like protein</fullName>
    </submittedName>
</protein>
<keyword evidence="1" id="KW-0677">Repeat</keyword>
<dbReference type="RefSeq" id="WP_100366072.1">
    <property type="nucleotide sequence ID" value="NZ_PGFF01000001.1"/>
</dbReference>
<dbReference type="PROSITE" id="PS51257">
    <property type="entry name" value="PROKAR_LIPOPROTEIN"/>
    <property type="match status" value="1"/>
</dbReference>
<evidence type="ECO:0000259" key="4">
    <source>
        <dbReference type="Pfam" id="PF13229"/>
    </source>
</evidence>
<evidence type="ECO:0000313" key="5">
    <source>
        <dbReference type="EMBL" id="PJJ73228.1"/>
    </source>
</evidence>
<dbReference type="GO" id="GO:0016829">
    <property type="term" value="F:lyase activity"/>
    <property type="evidence" value="ECO:0007669"/>
    <property type="project" value="UniProtKB-KW"/>
</dbReference>
<keyword evidence="3" id="KW-0732">Signal</keyword>
<evidence type="ECO:0000313" key="6">
    <source>
        <dbReference type="Proteomes" id="UP000228758"/>
    </source>
</evidence>